<organism evidence="3 4">
    <name type="scientific">Schwartzia succinivorans DSM 10502</name>
    <dbReference type="NCBI Taxonomy" id="1123243"/>
    <lineage>
        <taxon>Bacteria</taxon>
        <taxon>Bacillati</taxon>
        <taxon>Bacillota</taxon>
        <taxon>Negativicutes</taxon>
        <taxon>Selenomonadales</taxon>
        <taxon>Selenomonadaceae</taxon>
        <taxon>Schwartzia</taxon>
    </lineage>
</organism>
<evidence type="ECO:0000313" key="4">
    <source>
        <dbReference type="Proteomes" id="UP000184404"/>
    </source>
</evidence>
<dbReference type="AlphaFoldDB" id="A0A1M4VZD4"/>
<dbReference type="OrthoDB" id="9814572at2"/>
<accession>A0A1M4VZD4</accession>
<dbReference type="Proteomes" id="UP000184404">
    <property type="component" value="Unassembled WGS sequence"/>
</dbReference>
<proteinExistence type="predicted"/>
<dbReference type="PRINTS" id="PR00507">
    <property type="entry name" value="N12N6MTFRASE"/>
</dbReference>
<feature type="domain" description="Type I restriction enzyme R protein N-terminal" evidence="2">
    <location>
        <begin position="59"/>
        <end position="163"/>
    </location>
</feature>
<dbReference type="EMBL" id="FQUG01000004">
    <property type="protein sequence ID" value="SHE74404.1"/>
    <property type="molecule type" value="Genomic_DNA"/>
</dbReference>
<dbReference type="RefSeq" id="WP_072935139.1">
    <property type="nucleotide sequence ID" value="NZ_FQUG01000004.1"/>
</dbReference>
<name>A0A1M4VZD4_9FIRM</name>
<evidence type="ECO:0000259" key="2">
    <source>
        <dbReference type="Pfam" id="PF13588"/>
    </source>
</evidence>
<dbReference type="PANTHER" id="PTHR42998:SF1">
    <property type="entry name" value="TYPE I RESTRICTION ENZYME HINDI METHYLASE SUBUNIT"/>
    <property type="match status" value="1"/>
</dbReference>
<keyword evidence="4" id="KW-1185">Reference proteome</keyword>
<dbReference type="GO" id="GO:0008170">
    <property type="term" value="F:N-methyltransferase activity"/>
    <property type="evidence" value="ECO:0007669"/>
    <property type="project" value="InterPro"/>
</dbReference>
<protein>
    <submittedName>
        <fullName evidence="3">Type I restriction enzyme M protein</fullName>
    </submittedName>
</protein>
<sequence length="886" mass="102664">MISIKDILKKDEYEHISQFTKEDKKWINDRIKIRKDGEPGIECIKRGKNNDGDYFKLTPEEIIRQYYTYILTTNYGYKIDQISFEEPVIFAGKQTINDKRIDIAVFDENHKHIRMIIEVKRPGIDDYKKSWDGESTTPFQQMQTYCNQKHPCVGVLVNGNKAPEFYDSPDYETQIVLDKFPRSDEDIDAWKENRRFTLKQLIQCDRLKTETLKDIILSVEQRFGANDSSDKAFEEIFKLIFIKLYDEVLSSQDADEIAIVTTKYKIPFKDIDDSGFRVMQFRVKETESLDDIYRNMSDLFSEAKNKWPGVFAPEDVLDMHAETIKSCVKELQNVKLFNSNLEVVDDAFEHLVNKNQKSDMGQFFTPRYVIDMCVKMLNPKPKEKMIDTAAGSCGFPMHTIFHVWKQINPQAINLFTTRARKPEELAYVQNNVFGIDYSEKSVRVGRMLNIIAGDGHTNVIYLNTLDFYNWKKNFLDDDKWQSKYHEGFVKLAQLSADPIANSDRKKYKAFNFDILMANPPFAGALDNTEQISQYDLGHKGGICSAKLQNAVDRDILFIERNLNFLKPGGRMAVVLPQGTFNNSSAQYIREYILKQCRLLAVVGLHGNTFKNGKSGTGTKTSVLFVQKWTDENCGFPNICPKPELNQKGELDYSVFFATMQEPSKDSSGDKIYVTETYVNWNTYKYITERHYFRKSDKQEVTEAEYNAGKASEYIIKDVSITEVEEHKNSSGSTDFIKDLFIEEYGELDTHKKWILKNATFVLKNKKKDAECYEESLNIEDYLQLSEFDKKHYKEVATIGENTKGVISQAEYEALDKSVQKFYLVAEEVFERTERVKDTHGHIFVKHDLFNHDPDLANPNPNNIYSQDGIAEAFIEFAKREGLSFFQ</sequence>
<dbReference type="SUPFAM" id="SSF53335">
    <property type="entry name" value="S-adenosyl-L-methionine-dependent methyltransferases"/>
    <property type="match status" value="1"/>
</dbReference>
<dbReference type="PANTHER" id="PTHR42998">
    <property type="entry name" value="TYPE I RESTRICTION ENZYME HINDVIIP M PROTEIN-RELATED"/>
    <property type="match status" value="1"/>
</dbReference>
<dbReference type="STRING" id="1123243.SAMN02745190_01041"/>
<gene>
    <name evidence="3" type="ORF">SAMN02745190_01041</name>
</gene>
<dbReference type="InterPro" id="IPR029063">
    <property type="entry name" value="SAM-dependent_MTases_sf"/>
</dbReference>
<feature type="domain" description="DNA methylase adenine-specific" evidence="1">
    <location>
        <begin position="342"/>
        <end position="706"/>
    </location>
</feature>
<dbReference type="InterPro" id="IPR003356">
    <property type="entry name" value="DNA_methylase_A-5"/>
</dbReference>
<dbReference type="Pfam" id="PF13588">
    <property type="entry name" value="HSDR_N_2"/>
    <property type="match status" value="1"/>
</dbReference>
<dbReference type="GO" id="GO:0003677">
    <property type="term" value="F:DNA binding"/>
    <property type="evidence" value="ECO:0007669"/>
    <property type="project" value="InterPro"/>
</dbReference>
<dbReference type="InterPro" id="IPR029464">
    <property type="entry name" value="HSDR_N"/>
</dbReference>
<evidence type="ECO:0000259" key="1">
    <source>
        <dbReference type="Pfam" id="PF02384"/>
    </source>
</evidence>
<dbReference type="Gene3D" id="3.40.50.150">
    <property type="entry name" value="Vaccinia Virus protein VP39"/>
    <property type="match status" value="1"/>
</dbReference>
<dbReference type="Pfam" id="PF02384">
    <property type="entry name" value="N6_Mtase"/>
    <property type="match status" value="1"/>
</dbReference>
<dbReference type="InterPro" id="IPR052916">
    <property type="entry name" value="Type-I_RE_MTase_Subunit"/>
</dbReference>
<reference evidence="3 4" key="1">
    <citation type="submission" date="2016-11" db="EMBL/GenBank/DDBJ databases">
        <authorList>
            <person name="Jaros S."/>
            <person name="Januszkiewicz K."/>
            <person name="Wedrychowicz H."/>
        </authorList>
    </citation>
    <scope>NUCLEOTIDE SEQUENCE [LARGE SCALE GENOMIC DNA]</scope>
    <source>
        <strain evidence="3 4">DSM 10502</strain>
    </source>
</reference>
<evidence type="ECO:0000313" key="3">
    <source>
        <dbReference type="EMBL" id="SHE74404.1"/>
    </source>
</evidence>